<keyword evidence="6" id="KW-1185">Reference proteome</keyword>
<feature type="compositionally biased region" description="Basic and acidic residues" evidence="4">
    <location>
        <begin position="259"/>
        <end position="283"/>
    </location>
</feature>
<comment type="caution">
    <text evidence="5">The sequence shown here is derived from an EMBL/GenBank/DDBJ whole genome shotgun (WGS) entry which is preliminary data.</text>
</comment>
<evidence type="ECO:0000256" key="3">
    <source>
        <dbReference type="ARBA" id="ARBA00023242"/>
    </source>
</evidence>
<dbReference type="GO" id="GO:0005634">
    <property type="term" value="C:nucleus"/>
    <property type="evidence" value="ECO:0007669"/>
    <property type="project" value="UniProtKB-SubCell"/>
</dbReference>
<name>A0ABD1Y6C9_9MARC</name>
<protein>
    <submittedName>
        <fullName evidence="5">Uncharacterized protein</fullName>
    </submittedName>
</protein>
<feature type="compositionally biased region" description="Low complexity" evidence="4">
    <location>
        <begin position="445"/>
        <end position="456"/>
    </location>
</feature>
<evidence type="ECO:0000256" key="4">
    <source>
        <dbReference type="SAM" id="MobiDB-lite"/>
    </source>
</evidence>
<evidence type="ECO:0000313" key="5">
    <source>
        <dbReference type="EMBL" id="KAL2622286.1"/>
    </source>
</evidence>
<organism evidence="5 6">
    <name type="scientific">Riccia fluitans</name>
    <dbReference type="NCBI Taxonomy" id="41844"/>
    <lineage>
        <taxon>Eukaryota</taxon>
        <taxon>Viridiplantae</taxon>
        <taxon>Streptophyta</taxon>
        <taxon>Embryophyta</taxon>
        <taxon>Marchantiophyta</taxon>
        <taxon>Marchantiopsida</taxon>
        <taxon>Marchantiidae</taxon>
        <taxon>Marchantiales</taxon>
        <taxon>Ricciaceae</taxon>
        <taxon>Riccia</taxon>
    </lineage>
</organism>
<dbReference type="PANTHER" id="PTHR12940">
    <property type="entry name" value="ES-2 PROTEIN - RELATED"/>
    <property type="match status" value="1"/>
</dbReference>
<evidence type="ECO:0000256" key="1">
    <source>
        <dbReference type="ARBA" id="ARBA00004123"/>
    </source>
</evidence>
<keyword evidence="3" id="KW-0539">Nucleus</keyword>
<dbReference type="EMBL" id="JBHFFA010000006">
    <property type="protein sequence ID" value="KAL2622286.1"/>
    <property type="molecule type" value="Genomic_DNA"/>
</dbReference>
<evidence type="ECO:0000313" key="6">
    <source>
        <dbReference type="Proteomes" id="UP001605036"/>
    </source>
</evidence>
<reference evidence="5 6" key="1">
    <citation type="submission" date="2024-09" db="EMBL/GenBank/DDBJ databases">
        <title>Chromosome-scale assembly of Riccia fluitans.</title>
        <authorList>
            <person name="Paukszto L."/>
            <person name="Sawicki J."/>
            <person name="Karawczyk K."/>
            <person name="Piernik-Szablinska J."/>
            <person name="Szczecinska M."/>
            <person name="Mazdziarz M."/>
        </authorList>
    </citation>
    <scope>NUCLEOTIDE SEQUENCE [LARGE SCALE GENOMIC DNA]</scope>
    <source>
        <strain evidence="5">Rf_01</strain>
        <tissue evidence="5">Aerial parts of the thallus</tissue>
    </source>
</reference>
<dbReference type="InterPro" id="IPR019148">
    <property type="entry name" value="Nuclear_protein_DGCR14_ESS-2"/>
</dbReference>
<feature type="compositionally biased region" description="Basic and acidic residues" evidence="4">
    <location>
        <begin position="418"/>
        <end position="438"/>
    </location>
</feature>
<proteinExistence type="inferred from homology"/>
<dbReference type="Proteomes" id="UP001605036">
    <property type="component" value="Unassembled WGS sequence"/>
</dbReference>
<dbReference type="AlphaFoldDB" id="A0ABD1Y6C9"/>
<comment type="subcellular location">
    <subcellularLocation>
        <location evidence="1">Nucleus</location>
    </subcellularLocation>
</comment>
<feature type="region of interest" description="Disordered" evidence="4">
    <location>
        <begin position="487"/>
        <end position="532"/>
    </location>
</feature>
<dbReference type="Pfam" id="PF09751">
    <property type="entry name" value="Es2"/>
    <property type="match status" value="1"/>
</dbReference>
<comment type="similarity">
    <text evidence="2">Belongs to the ESS2 family.</text>
</comment>
<evidence type="ECO:0000256" key="2">
    <source>
        <dbReference type="ARBA" id="ARBA00009072"/>
    </source>
</evidence>
<accession>A0ABD1Y6C9</accession>
<sequence length="532" mass="58192">MLASPGHSPRHVLPSPSPSPSVRSVGTDVGLRSSLALATTSGRSLSRPPLPRKRKMEAIPLDEDTYVASVEKIIERDYFPDIPKLQNRLEWLEAVRTGDPVVIREAQMNIKRRREKGLDTAEPFSTPGSVVSGAFSPTVSVRSSPAPSQVFMDTDGQILPSSSSADIDPSVDTSLSLDMFLRRYTSEDNASFSKILEKVNKQKRERYKFLTEKELVSSSLRITPKEDRITDGFGTSGQPEATLDTWAYKAKNLLMYDSADREDAPLTEREREEKAEGPPKEISKSNTRFHGKMFDSKVREEDAVAILYTPVQGSTPAAWPFAERDAERARRRYDLEDLRKTPQPFGDGGSSNNPFKGGNAGYSYVATPSLTPGIEESPFMTWGEIEGTPLRLETEDTPVGIGGSGDGPQFKIPAPPSRDARAHTLSRDAARSLREKAKSFQVNNSPSPARDSASPSMRTLSAAAQKFVSKAMAKNCSAVDTRLRASYRASTTPGTPRMARDAVRSREGSVASREGSLPLRSPSVAREASVPL</sequence>
<gene>
    <name evidence="5" type="ORF">R1flu_002491</name>
</gene>
<feature type="region of interest" description="Disordered" evidence="4">
    <location>
        <begin position="259"/>
        <end position="289"/>
    </location>
</feature>
<dbReference type="PANTHER" id="PTHR12940:SF0">
    <property type="entry name" value="SPLICING FACTOR ESS-2 HOMOLOG"/>
    <property type="match status" value="1"/>
</dbReference>
<feature type="compositionally biased region" description="Basic and acidic residues" evidence="4">
    <location>
        <begin position="498"/>
        <end position="507"/>
    </location>
</feature>
<feature type="region of interest" description="Disordered" evidence="4">
    <location>
        <begin position="401"/>
        <end position="458"/>
    </location>
</feature>
<feature type="region of interest" description="Disordered" evidence="4">
    <location>
        <begin position="1"/>
        <end position="57"/>
    </location>
</feature>